<feature type="transmembrane region" description="Helical" evidence="5">
    <location>
        <begin position="123"/>
        <end position="142"/>
    </location>
</feature>
<keyword evidence="8" id="KW-1185">Reference proteome</keyword>
<evidence type="ECO:0000256" key="4">
    <source>
        <dbReference type="ARBA" id="ARBA00034247"/>
    </source>
</evidence>
<dbReference type="Pfam" id="PF00990">
    <property type="entry name" value="GGDEF"/>
    <property type="match status" value="1"/>
</dbReference>
<dbReference type="InterPro" id="IPR029787">
    <property type="entry name" value="Nucleotide_cyclase"/>
</dbReference>
<evidence type="ECO:0000256" key="1">
    <source>
        <dbReference type="ARBA" id="ARBA00001946"/>
    </source>
</evidence>
<dbReference type="GO" id="GO:0052621">
    <property type="term" value="F:diguanylate cyclase activity"/>
    <property type="evidence" value="ECO:0007669"/>
    <property type="project" value="UniProtKB-EC"/>
</dbReference>
<accession>A0A1I5MQF6</accession>
<dbReference type="NCBIfam" id="TIGR00254">
    <property type="entry name" value="GGDEF"/>
    <property type="match status" value="1"/>
</dbReference>
<evidence type="ECO:0000256" key="2">
    <source>
        <dbReference type="ARBA" id="ARBA00004533"/>
    </source>
</evidence>
<evidence type="ECO:0000259" key="6">
    <source>
        <dbReference type="PROSITE" id="PS50887"/>
    </source>
</evidence>
<feature type="transmembrane region" description="Helical" evidence="5">
    <location>
        <begin position="40"/>
        <end position="63"/>
    </location>
</feature>
<comment type="cofactor">
    <cofactor evidence="1">
        <name>Mg(2+)</name>
        <dbReference type="ChEBI" id="CHEBI:18420"/>
    </cofactor>
</comment>
<dbReference type="EC" id="2.7.7.65" evidence="3"/>
<protein>
    <recommendedName>
        <fullName evidence="3">diguanylate cyclase</fullName>
        <ecNumber evidence="3">2.7.7.65</ecNumber>
    </recommendedName>
</protein>
<dbReference type="OrthoDB" id="9812260at2"/>
<dbReference type="Proteomes" id="UP000198784">
    <property type="component" value="Unassembled WGS sequence"/>
</dbReference>
<dbReference type="PANTHER" id="PTHR45138:SF9">
    <property type="entry name" value="DIGUANYLATE CYCLASE DGCM-RELATED"/>
    <property type="match status" value="1"/>
</dbReference>
<dbReference type="SUPFAM" id="SSF55073">
    <property type="entry name" value="Nucleotide cyclase"/>
    <property type="match status" value="1"/>
</dbReference>
<dbReference type="PROSITE" id="PS50887">
    <property type="entry name" value="GGDEF"/>
    <property type="match status" value="1"/>
</dbReference>
<evidence type="ECO:0000313" key="8">
    <source>
        <dbReference type="Proteomes" id="UP000198784"/>
    </source>
</evidence>
<keyword evidence="5" id="KW-0812">Transmembrane</keyword>
<dbReference type="InterPro" id="IPR050469">
    <property type="entry name" value="Diguanylate_Cyclase"/>
</dbReference>
<proteinExistence type="predicted"/>
<dbReference type="InterPro" id="IPR043128">
    <property type="entry name" value="Rev_trsase/Diguanyl_cyclase"/>
</dbReference>
<feature type="transmembrane region" description="Helical" evidence="5">
    <location>
        <begin position="101"/>
        <end position="118"/>
    </location>
</feature>
<dbReference type="SMART" id="SM00267">
    <property type="entry name" value="GGDEF"/>
    <property type="match status" value="1"/>
</dbReference>
<feature type="domain" description="GGDEF" evidence="6">
    <location>
        <begin position="220"/>
        <end position="352"/>
    </location>
</feature>
<dbReference type="PANTHER" id="PTHR45138">
    <property type="entry name" value="REGULATORY COMPONENTS OF SENSORY TRANSDUCTION SYSTEM"/>
    <property type="match status" value="1"/>
</dbReference>
<dbReference type="Gene3D" id="3.30.70.270">
    <property type="match status" value="1"/>
</dbReference>
<evidence type="ECO:0000313" key="7">
    <source>
        <dbReference type="EMBL" id="SFP11537.1"/>
    </source>
</evidence>
<keyword evidence="5" id="KW-0472">Membrane</keyword>
<dbReference type="RefSeq" id="WP_090498466.1">
    <property type="nucleotide sequence ID" value="NZ_FOWX01000005.1"/>
</dbReference>
<sequence length="370" mass="41500">MNTSDRSTTGASVAVRRPQFWQVAKRCCQIAGTVDVAFFFLFHVLGSPLLAWVNVISVSMYILAYQALARRRNRLAIALIWTEVIVHATLGTLLIGWDSGFHYYLLMFIPALFLSMPLRGALVALVSLWAFYVTLDVVMWTVEPLQPISRDALLAVHLFNLSVVFAMFSYLSFFYLKIVSSAQRKLRLMAATDPLTGLFNRRHMLDLADKELARFQRSRHPIGLLLLDIDHFKSINDSHGHEVGDKVLVEVANVIKAQLRSQDLIARWGGEEFLAILPDTGLEQARASAERVRQALMQQRWSFDGQSVAVTISVGVSEFQVDDGLKSAINRADRALYHCKDNGRNQVEVCPGSEEAVPAALPVNGLWDER</sequence>
<evidence type="ECO:0000256" key="3">
    <source>
        <dbReference type="ARBA" id="ARBA00012528"/>
    </source>
</evidence>
<comment type="catalytic activity">
    <reaction evidence="4">
        <text>2 GTP = 3',3'-c-di-GMP + 2 diphosphate</text>
        <dbReference type="Rhea" id="RHEA:24898"/>
        <dbReference type="ChEBI" id="CHEBI:33019"/>
        <dbReference type="ChEBI" id="CHEBI:37565"/>
        <dbReference type="ChEBI" id="CHEBI:58805"/>
        <dbReference type="EC" id="2.7.7.65"/>
    </reaction>
</comment>
<dbReference type="FunFam" id="3.30.70.270:FF:000001">
    <property type="entry name" value="Diguanylate cyclase domain protein"/>
    <property type="match status" value="1"/>
</dbReference>
<dbReference type="GO" id="GO:0005886">
    <property type="term" value="C:plasma membrane"/>
    <property type="evidence" value="ECO:0007669"/>
    <property type="project" value="UniProtKB-SubCell"/>
</dbReference>
<keyword evidence="5" id="KW-1133">Transmembrane helix</keyword>
<dbReference type="AlphaFoldDB" id="A0A1I5MQF6"/>
<dbReference type="CDD" id="cd01949">
    <property type="entry name" value="GGDEF"/>
    <property type="match status" value="1"/>
</dbReference>
<gene>
    <name evidence="7" type="ORF">SAMN05216190_10557</name>
</gene>
<comment type="subcellular location">
    <subcellularLocation>
        <location evidence="2">Cell inner membrane</location>
    </subcellularLocation>
</comment>
<organism evidence="7 8">
    <name type="scientific">Pseudomonas borbori</name>
    <dbReference type="NCBI Taxonomy" id="289003"/>
    <lineage>
        <taxon>Bacteria</taxon>
        <taxon>Pseudomonadati</taxon>
        <taxon>Pseudomonadota</taxon>
        <taxon>Gammaproteobacteria</taxon>
        <taxon>Pseudomonadales</taxon>
        <taxon>Pseudomonadaceae</taxon>
        <taxon>Pseudomonas</taxon>
    </lineage>
</organism>
<name>A0A1I5MQF6_9PSED</name>
<feature type="transmembrane region" description="Helical" evidence="5">
    <location>
        <begin position="154"/>
        <end position="176"/>
    </location>
</feature>
<evidence type="ECO:0000256" key="5">
    <source>
        <dbReference type="SAM" id="Phobius"/>
    </source>
</evidence>
<reference evidence="8" key="1">
    <citation type="submission" date="2016-10" db="EMBL/GenBank/DDBJ databases">
        <authorList>
            <person name="Varghese N."/>
            <person name="Submissions S."/>
        </authorList>
    </citation>
    <scope>NUCLEOTIDE SEQUENCE [LARGE SCALE GENOMIC DNA]</scope>
    <source>
        <strain evidence="8">DSM 17834</strain>
    </source>
</reference>
<dbReference type="EMBL" id="FOWX01000005">
    <property type="protein sequence ID" value="SFP11537.1"/>
    <property type="molecule type" value="Genomic_DNA"/>
</dbReference>
<feature type="transmembrane region" description="Helical" evidence="5">
    <location>
        <begin position="75"/>
        <end position="95"/>
    </location>
</feature>
<dbReference type="InterPro" id="IPR000160">
    <property type="entry name" value="GGDEF_dom"/>
</dbReference>
<dbReference type="STRING" id="289003.SAMN05216190_10557"/>